<dbReference type="AlphaFoldDB" id="A0AAV1QIF0"/>
<gene>
    <name evidence="1" type="ORF">FSCOSCO3_A024300</name>
</gene>
<feature type="non-terminal residue" evidence="1">
    <location>
        <position position="62"/>
    </location>
</feature>
<dbReference type="EMBL" id="CAWUFR010001098">
    <property type="protein sequence ID" value="CAK6982757.1"/>
    <property type="molecule type" value="Genomic_DNA"/>
</dbReference>
<dbReference type="Proteomes" id="UP001314229">
    <property type="component" value="Unassembled WGS sequence"/>
</dbReference>
<comment type="caution">
    <text evidence="1">The sequence shown here is derived from an EMBL/GenBank/DDBJ whole genome shotgun (WGS) entry which is preliminary data.</text>
</comment>
<sequence length="62" mass="7277">MPPGQAPFGRLPLNSLLCRRFRTRRRLFGAPPDQLVHWIKLLMANYHPINLCECRAFHKSPH</sequence>
<keyword evidence="2" id="KW-1185">Reference proteome</keyword>
<accession>A0AAV1QIF0</accession>
<reference evidence="1 2" key="1">
    <citation type="submission" date="2024-01" db="EMBL/GenBank/DDBJ databases">
        <authorList>
            <person name="Alioto T."/>
            <person name="Alioto T."/>
            <person name="Gomez Garrido J."/>
        </authorList>
    </citation>
    <scope>NUCLEOTIDE SEQUENCE [LARGE SCALE GENOMIC DNA]</scope>
</reference>
<proteinExistence type="predicted"/>
<evidence type="ECO:0000313" key="2">
    <source>
        <dbReference type="Proteomes" id="UP001314229"/>
    </source>
</evidence>
<name>A0AAV1QIF0_SCOSC</name>
<protein>
    <submittedName>
        <fullName evidence="1">Uncharacterized protein</fullName>
    </submittedName>
</protein>
<evidence type="ECO:0000313" key="1">
    <source>
        <dbReference type="EMBL" id="CAK6982757.1"/>
    </source>
</evidence>
<organism evidence="1 2">
    <name type="scientific">Scomber scombrus</name>
    <name type="common">Atlantic mackerel</name>
    <name type="synonym">Scomber vernalis</name>
    <dbReference type="NCBI Taxonomy" id="13677"/>
    <lineage>
        <taxon>Eukaryota</taxon>
        <taxon>Metazoa</taxon>
        <taxon>Chordata</taxon>
        <taxon>Craniata</taxon>
        <taxon>Vertebrata</taxon>
        <taxon>Euteleostomi</taxon>
        <taxon>Actinopterygii</taxon>
        <taxon>Neopterygii</taxon>
        <taxon>Teleostei</taxon>
        <taxon>Neoteleostei</taxon>
        <taxon>Acanthomorphata</taxon>
        <taxon>Pelagiaria</taxon>
        <taxon>Scombriformes</taxon>
        <taxon>Scombridae</taxon>
        <taxon>Scomber</taxon>
    </lineage>
</organism>